<sequence length="46" mass="5297">MENKMRKMSLWMEVAPTLIMYPLRPSNTPDLETIAEEGHEGCDEDS</sequence>
<comment type="caution">
    <text evidence="1">The sequence shown here is derived from an EMBL/GenBank/DDBJ whole genome shotgun (WGS) entry which is preliminary data.</text>
</comment>
<protein>
    <submittedName>
        <fullName evidence="1">Uncharacterized protein</fullName>
    </submittedName>
</protein>
<keyword evidence="2" id="KW-1185">Reference proteome</keyword>
<dbReference type="Proteomes" id="UP000585474">
    <property type="component" value="Unassembled WGS sequence"/>
</dbReference>
<dbReference type="EMBL" id="BJWL01000008">
    <property type="protein sequence ID" value="GFY93335.1"/>
    <property type="molecule type" value="Genomic_DNA"/>
</dbReference>
<dbReference type="PANTHER" id="PTHR36063">
    <property type="entry name" value="ARABIDOPSIS THALIANA GENOMIC DNA, CHROMOSOME 5, P1 CLONE:MOK16"/>
    <property type="match status" value="1"/>
</dbReference>
<dbReference type="OrthoDB" id="1044997at2759"/>
<accession>A0A7J0F3R8</accession>
<dbReference type="PANTHER" id="PTHR36063:SF1">
    <property type="entry name" value="ARABIDOPSIS THALIANA GENOMIC DNA, CHROMOSOME 5, P1 CLONE:MOK16"/>
    <property type="match status" value="1"/>
</dbReference>
<name>A0A7J0F3R8_9ERIC</name>
<evidence type="ECO:0000313" key="1">
    <source>
        <dbReference type="EMBL" id="GFY93335.1"/>
    </source>
</evidence>
<reference evidence="1 2" key="1">
    <citation type="submission" date="2019-07" db="EMBL/GenBank/DDBJ databases">
        <title>De Novo Assembly of kiwifruit Actinidia rufa.</title>
        <authorList>
            <person name="Sugita-Konishi S."/>
            <person name="Sato K."/>
            <person name="Mori E."/>
            <person name="Abe Y."/>
            <person name="Kisaki G."/>
            <person name="Hamano K."/>
            <person name="Suezawa K."/>
            <person name="Otani M."/>
            <person name="Fukuda T."/>
            <person name="Manabe T."/>
            <person name="Gomi K."/>
            <person name="Tabuchi M."/>
            <person name="Akimitsu K."/>
            <person name="Kataoka I."/>
        </authorList>
    </citation>
    <scope>NUCLEOTIDE SEQUENCE [LARGE SCALE GENOMIC DNA]</scope>
    <source>
        <strain evidence="2">cv. Fuchu</strain>
    </source>
</reference>
<proteinExistence type="predicted"/>
<gene>
    <name evidence="1" type="ORF">Acr_08g0017310</name>
</gene>
<dbReference type="AlphaFoldDB" id="A0A7J0F3R8"/>
<organism evidence="1 2">
    <name type="scientific">Actinidia rufa</name>
    <dbReference type="NCBI Taxonomy" id="165716"/>
    <lineage>
        <taxon>Eukaryota</taxon>
        <taxon>Viridiplantae</taxon>
        <taxon>Streptophyta</taxon>
        <taxon>Embryophyta</taxon>
        <taxon>Tracheophyta</taxon>
        <taxon>Spermatophyta</taxon>
        <taxon>Magnoliopsida</taxon>
        <taxon>eudicotyledons</taxon>
        <taxon>Gunneridae</taxon>
        <taxon>Pentapetalae</taxon>
        <taxon>asterids</taxon>
        <taxon>Ericales</taxon>
        <taxon>Actinidiaceae</taxon>
        <taxon>Actinidia</taxon>
    </lineage>
</organism>
<evidence type="ECO:0000313" key="2">
    <source>
        <dbReference type="Proteomes" id="UP000585474"/>
    </source>
</evidence>